<organism evidence="2 3">
    <name type="scientific">Oidiodendron maius (strain Zn)</name>
    <dbReference type="NCBI Taxonomy" id="913774"/>
    <lineage>
        <taxon>Eukaryota</taxon>
        <taxon>Fungi</taxon>
        <taxon>Dikarya</taxon>
        <taxon>Ascomycota</taxon>
        <taxon>Pezizomycotina</taxon>
        <taxon>Leotiomycetes</taxon>
        <taxon>Leotiomycetes incertae sedis</taxon>
        <taxon>Myxotrichaceae</taxon>
        <taxon>Oidiodendron</taxon>
    </lineage>
</organism>
<feature type="domain" description="Alcohol dehydrogenase-like C-terminal" evidence="1">
    <location>
        <begin position="18"/>
        <end position="89"/>
    </location>
</feature>
<dbReference type="OrthoDB" id="201656at2759"/>
<evidence type="ECO:0000313" key="3">
    <source>
        <dbReference type="Proteomes" id="UP000054321"/>
    </source>
</evidence>
<dbReference type="STRING" id="913774.A0A0C3D7H6"/>
<keyword evidence="3" id="KW-1185">Reference proteome</keyword>
<dbReference type="AlphaFoldDB" id="A0A0C3D7H6"/>
<evidence type="ECO:0000313" key="2">
    <source>
        <dbReference type="EMBL" id="KIM97862.1"/>
    </source>
</evidence>
<protein>
    <recommendedName>
        <fullName evidence="1">Alcohol dehydrogenase-like C-terminal domain-containing protein</fullName>
    </recommendedName>
</protein>
<dbReference type="PANTHER" id="PTHR11695">
    <property type="entry name" value="ALCOHOL DEHYDROGENASE RELATED"/>
    <property type="match status" value="1"/>
</dbReference>
<reference evidence="3" key="2">
    <citation type="submission" date="2015-01" db="EMBL/GenBank/DDBJ databases">
        <title>Evolutionary Origins and Diversification of the Mycorrhizal Mutualists.</title>
        <authorList>
            <consortium name="DOE Joint Genome Institute"/>
            <consortium name="Mycorrhizal Genomics Consortium"/>
            <person name="Kohler A."/>
            <person name="Kuo A."/>
            <person name="Nagy L.G."/>
            <person name="Floudas D."/>
            <person name="Copeland A."/>
            <person name="Barry K.W."/>
            <person name="Cichocki N."/>
            <person name="Veneault-Fourrey C."/>
            <person name="LaButti K."/>
            <person name="Lindquist E.A."/>
            <person name="Lipzen A."/>
            <person name="Lundell T."/>
            <person name="Morin E."/>
            <person name="Murat C."/>
            <person name="Riley R."/>
            <person name="Ohm R."/>
            <person name="Sun H."/>
            <person name="Tunlid A."/>
            <person name="Henrissat B."/>
            <person name="Grigoriev I.V."/>
            <person name="Hibbett D.S."/>
            <person name="Martin F."/>
        </authorList>
    </citation>
    <scope>NUCLEOTIDE SEQUENCE [LARGE SCALE GENOMIC DNA]</scope>
    <source>
        <strain evidence="3">Zn</strain>
    </source>
</reference>
<dbReference type="GO" id="GO:0005739">
    <property type="term" value="C:mitochondrion"/>
    <property type="evidence" value="ECO:0007669"/>
    <property type="project" value="TreeGrafter"/>
</dbReference>
<evidence type="ECO:0000259" key="1">
    <source>
        <dbReference type="Pfam" id="PF00107"/>
    </source>
</evidence>
<dbReference type="Pfam" id="PF00107">
    <property type="entry name" value="ADH_zinc_N"/>
    <property type="match status" value="1"/>
</dbReference>
<dbReference type="HOGENOM" id="CLU_026673_19_5_1"/>
<feature type="non-terminal residue" evidence="2">
    <location>
        <position position="1"/>
    </location>
</feature>
<sequence>PPPGTFQRRVVVRGASGGTGSCIVQLAKVTYDCHVTAICSSKNVDYVKSLAADEVIDYTSRDGVQSLLSARALGQPMDLIIDCVGGTEIISIYVCFIPAIRGAYVTIVGDKTSVTTIGGPITYLTNPIQIFRYLHGFIFGPRYACVSLFMKSKYLEQVVILGERGEFTCEVQEVIRGAFDENGDLLDDRKG</sequence>
<dbReference type="InterPro" id="IPR013149">
    <property type="entry name" value="ADH-like_C"/>
</dbReference>
<dbReference type="PANTHER" id="PTHR11695:SF647">
    <property type="entry name" value="ENOYL REDUCTASE (ER) DOMAIN-CONTAINING PROTEIN"/>
    <property type="match status" value="1"/>
</dbReference>
<name>A0A0C3D7H6_OIDMZ</name>
<dbReference type="InParanoid" id="A0A0C3D7H6"/>
<dbReference type="Proteomes" id="UP000054321">
    <property type="component" value="Unassembled WGS sequence"/>
</dbReference>
<gene>
    <name evidence="2" type="ORF">OIDMADRAFT_129144</name>
</gene>
<dbReference type="Gene3D" id="3.40.50.720">
    <property type="entry name" value="NAD(P)-binding Rossmann-like Domain"/>
    <property type="match status" value="1"/>
</dbReference>
<dbReference type="InterPro" id="IPR036291">
    <property type="entry name" value="NAD(P)-bd_dom_sf"/>
</dbReference>
<dbReference type="InterPro" id="IPR050700">
    <property type="entry name" value="YIM1/Zinc_Alcohol_DH_Fams"/>
</dbReference>
<reference evidence="2 3" key="1">
    <citation type="submission" date="2014-04" db="EMBL/GenBank/DDBJ databases">
        <authorList>
            <consortium name="DOE Joint Genome Institute"/>
            <person name="Kuo A."/>
            <person name="Martino E."/>
            <person name="Perotto S."/>
            <person name="Kohler A."/>
            <person name="Nagy L.G."/>
            <person name="Floudas D."/>
            <person name="Copeland A."/>
            <person name="Barry K.W."/>
            <person name="Cichocki N."/>
            <person name="Veneault-Fourrey C."/>
            <person name="LaButti K."/>
            <person name="Lindquist E.A."/>
            <person name="Lipzen A."/>
            <person name="Lundell T."/>
            <person name="Morin E."/>
            <person name="Murat C."/>
            <person name="Sun H."/>
            <person name="Tunlid A."/>
            <person name="Henrissat B."/>
            <person name="Grigoriev I.V."/>
            <person name="Hibbett D.S."/>
            <person name="Martin F."/>
            <person name="Nordberg H.P."/>
            <person name="Cantor M.N."/>
            <person name="Hua S.X."/>
        </authorList>
    </citation>
    <scope>NUCLEOTIDE SEQUENCE [LARGE SCALE GENOMIC DNA]</scope>
    <source>
        <strain evidence="2 3">Zn</strain>
    </source>
</reference>
<proteinExistence type="predicted"/>
<dbReference type="EMBL" id="KN832881">
    <property type="protein sequence ID" value="KIM97862.1"/>
    <property type="molecule type" value="Genomic_DNA"/>
</dbReference>
<accession>A0A0C3D7H6</accession>
<dbReference type="SUPFAM" id="SSF51735">
    <property type="entry name" value="NAD(P)-binding Rossmann-fold domains"/>
    <property type="match status" value="1"/>
</dbReference>